<dbReference type="Gene3D" id="3.40.50.360">
    <property type="match status" value="1"/>
</dbReference>
<reference evidence="2 3" key="1">
    <citation type="journal article" date="2007" name="Nat. Biotechnol.">
        <title>Complete genome sequence of the erythromycin-producing bacterium Saccharopolyspora erythraea NRRL23338.</title>
        <authorList>
            <person name="Oliynyk M."/>
            <person name="Samborskyy M."/>
            <person name="Lester J.B."/>
            <person name="Mironenko T."/>
            <person name="Scott N."/>
            <person name="Dickens S."/>
            <person name="Haydock S.F."/>
            <person name="Leadlay P.F."/>
        </authorList>
    </citation>
    <scope>NUCLEOTIDE SEQUENCE [LARGE SCALE GENOMIC DNA]</scope>
    <source>
        <strain evidence="3">ATCC 11635 / DSM 40517 / JCM 4748 / NBRC 13426 / NCIMB 8594 / NRRL 2338</strain>
    </source>
</reference>
<dbReference type="Proteomes" id="UP000006728">
    <property type="component" value="Chromosome"/>
</dbReference>
<accession>A4FGQ9</accession>
<dbReference type="KEGG" id="sen:SACE_3963"/>
<evidence type="ECO:0000313" key="3">
    <source>
        <dbReference type="Proteomes" id="UP000006728"/>
    </source>
</evidence>
<proteinExistence type="predicted"/>
<dbReference type="SUPFAM" id="SSF52218">
    <property type="entry name" value="Flavoproteins"/>
    <property type="match status" value="1"/>
</dbReference>
<dbReference type="GO" id="GO:0016491">
    <property type="term" value="F:oxidoreductase activity"/>
    <property type="evidence" value="ECO:0007669"/>
    <property type="project" value="InterPro"/>
</dbReference>
<dbReference type="InterPro" id="IPR029039">
    <property type="entry name" value="Flavoprotein-like_sf"/>
</dbReference>
<evidence type="ECO:0000313" key="2">
    <source>
        <dbReference type="EMBL" id="CAM03234.1"/>
    </source>
</evidence>
<dbReference type="STRING" id="405948.SACE_3963"/>
<dbReference type="InterPro" id="IPR005025">
    <property type="entry name" value="FMN_Rdtase-like_dom"/>
</dbReference>
<organism evidence="2 3">
    <name type="scientific">Saccharopolyspora erythraea (strain ATCC 11635 / DSM 40517 / JCM 4748 / NBRC 13426 / NCIMB 8594 / NRRL 2338)</name>
    <dbReference type="NCBI Taxonomy" id="405948"/>
    <lineage>
        <taxon>Bacteria</taxon>
        <taxon>Bacillati</taxon>
        <taxon>Actinomycetota</taxon>
        <taxon>Actinomycetes</taxon>
        <taxon>Pseudonocardiales</taxon>
        <taxon>Pseudonocardiaceae</taxon>
        <taxon>Saccharopolyspora</taxon>
    </lineage>
</organism>
<gene>
    <name evidence="2" type="ordered locus">SACE_3963</name>
</gene>
<name>A4FGQ9_SACEN</name>
<evidence type="ECO:0000259" key="1">
    <source>
        <dbReference type="Pfam" id="PF03358"/>
    </source>
</evidence>
<sequence length="143" mass="15411">MLNLRDLPQSALLTASFDHPAIRRSRRLVSAAEALAFVVPCYQPGGSPVLREWLRLLPDRAFARATVQLVGVGAVRGHAIGLEHIRTRMLVEQSAHDALPVCFLYDHWLDGGEALTPSAADHLTSSVNALSDALTPTPLATLA</sequence>
<dbReference type="Pfam" id="PF03358">
    <property type="entry name" value="FMN_red"/>
    <property type="match status" value="1"/>
</dbReference>
<dbReference type="EMBL" id="AM420293">
    <property type="protein sequence ID" value="CAM03234.1"/>
    <property type="molecule type" value="Genomic_DNA"/>
</dbReference>
<protein>
    <recommendedName>
        <fullName evidence="1">NADPH-dependent FMN reductase-like domain-containing protein</fullName>
    </recommendedName>
</protein>
<dbReference type="AlphaFoldDB" id="A4FGQ9"/>
<dbReference type="HOGENOM" id="CLU_1804805_0_0_11"/>
<dbReference type="eggNOG" id="COG0431">
    <property type="taxonomic scope" value="Bacteria"/>
</dbReference>
<keyword evidence="3" id="KW-1185">Reference proteome</keyword>
<feature type="domain" description="NADPH-dependent FMN reductase-like" evidence="1">
    <location>
        <begin position="2"/>
        <end position="99"/>
    </location>
</feature>